<organism evidence="1 2">
    <name type="scientific">Saccharothrix syringae</name>
    <name type="common">Nocardiopsis syringae</name>
    <dbReference type="NCBI Taxonomy" id="103733"/>
    <lineage>
        <taxon>Bacteria</taxon>
        <taxon>Bacillati</taxon>
        <taxon>Actinomycetota</taxon>
        <taxon>Actinomycetes</taxon>
        <taxon>Pseudonocardiales</taxon>
        <taxon>Pseudonocardiaceae</taxon>
        <taxon>Saccharothrix</taxon>
    </lineage>
</organism>
<proteinExistence type="predicted"/>
<dbReference type="KEGG" id="ssyi:EKG83_09500"/>
<name>A0A5Q0GUQ5_SACSY</name>
<reference evidence="2" key="1">
    <citation type="journal article" date="2021" name="Curr. Microbiol.">
        <title>Complete genome of nocamycin-producing strain Saccharothrix syringae NRRL B-16468 reveals the biosynthetic potential for secondary metabolites.</title>
        <authorList>
            <person name="Mo X."/>
            <person name="Yang S."/>
        </authorList>
    </citation>
    <scope>NUCLEOTIDE SEQUENCE [LARGE SCALE GENOMIC DNA]</scope>
    <source>
        <strain evidence="2">ATCC 51364 / DSM 43886 / JCM 6844 / KCTC 9398 / NBRC 14523 / NRRL B-16468 / INA 2240</strain>
    </source>
</reference>
<dbReference type="EMBL" id="CP034550">
    <property type="protein sequence ID" value="QFZ17689.1"/>
    <property type="molecule type" value="Genomic_DNA"/>
</dbReference>
<dbReference type="Pfam" id="PF04978">
    <property type="entry name" value="MST"/>
    <property type="match status" value="1"/>
</dbReference>
<gene>
    <name evidence="1" type="ORF">EKG83_09500</name>
</gene>
<dbReference type="Proteomes" id="UP000325787">
    <property type="component" value="Chromosome"/>
</dbReference>
<dbReference type="SUPFAM" id="SSF109854">
    <property type="entry name" value="DinB/YfiT-like putative metalloenzymes"/>
    <property type="match status" value="1"/>
</dbReference>
<dbReference type="AlphaFoldDB" id="A0A5Q0GUQ5"/>
<dbReference type="RefSeq" id="WP_033433627.1">
    <property type="nucleotide sequence ID" value="NZ_CP034550.1"/>
</dbReference>
<protein>
    <submittedName>
        <fullName evidence="1">DinB family protein</fullName>
    </submittedName>
</protein>
<dbReference type="InterPro" id="IPR034660">
    <property type="entry name" value="DinB/YfiT-like"/>
</dbReference>
<evidence type="ECO:0000313" key="2">
    <source>
        <dbReference type="Proteomes" id="UP000325787"/>
    </source>
</evidence>
<evidence type="ECO:0000313" key="1">
    <source>
        <dbReference type="EMBL" id="QFZ17689.1"/>
    </source>
</evidence>
<keyword evidence="2" id="KW-1185">Reference proteome</keyword>
<sequence length="193" mass="22039">MSEGPKAVLHRYLQVGRDAALWKLEGLSEYDARRPLTPTGTNLLGVVKHLASVEIGYFGDVWGRPFPEDLPWLAEGAAENDDMWATADQSREYVTDLYRRAWAHSDATIGERDLDAPTEVPWWGPQRRHTTLHTLLVHMIAETHRHLGQFDILREQVDGAVGHRRELDNMASGDEAAWAEYRAKLEDVARRFR</sequence>
<dbReference type="Gene3D" id="1.20.120.450">
    <property type="entry name" value="dinb family like domain"/>
    <property type="match status" value="1"/>
</dbReference>
<accession>A0A5Q0GUQ5</accession>
<dbReference type="InterPro" id="IPR007061">
    <property type="entry name" value="MST-like"/>
</dbReference>
<dbReference type="OrthoDB" id="4548523at2"/>